<comment type="similarity">
    <text evidence="2 3">Belongs to the peptidase M14 family.</text>
</comment>
<organism evidence="6 7">
    <name type="scientific">Sphingomonas hominis</name>
    <dbReference type="NCBI Taxonomy" id="2741495"/>
    <lineage>
        <taxon>Bacteria</taxon>
        <taxon>Pseudomonadati</taxon>
        <taxon>Pseudomonadota</taxon>
        <taxon>Alphaproteobacteria</taxon>
        <taxon>Sphingomonadales</taxon>
        <taxon>Sphingomonadaceae</taxon>
        <taxon>Sphingomonas</taxon>
    </lineage>
</organism>
<dbReference type="Proteomes" id="UP000621447">
    <property type="component" value="Unassembled WGS sequence"/>
</dbReference>
<sequence length="560" mass="62373">MAWSGASERLIAAPGDRWITPAERARFETTPNYAETRAWLERLTAASPLLALHTFGRTPEGRDLFYVRAGKGGSVKPVILIQAGIHSGEIDGKDAGLMLLRDIALRGKDDLLDRVDLVFVPIYNADGHERTSPWNRPNQRGPRNPGTRSTAQNINLNRDYAKADAPETRAMLALLKQLDPILYVDMHVSDGFDHGYDVTYTYAGWGRHTQSRAITRWLNTSFQTGVDAFVTNMGHRPHFYPSAIDERDLSKGLRVAAEGPRYSTGYGDFARIPTVLVEMHCLKPYRQRVLGAYTMMEGAIRRAAGDVANLRAAIAADRAARPETLAARWARDPVPLEQVPFEGVALERYRSPASGEEEVRYLARPQRLTLPIIGQKPVGFVTLPRAWWVPASATEVIDRLDLHGIRYERIGSPRTVALDMVRLSEPRLGPASEQRVMVSGTMRHERRQEAMPAGSVRVPYDQPKGLLAAALLEAEAEDSFLAWGFFPGMLQQSGAMERYASAPMADAMLARDPALRRAFEAKLAADPAFATDGAARLAWFIARTPYRDERYLLYPIGREL</sequence>
<protein>
    <submittedName>
        <fullName evidence="6">M14 family metallopeptidase</fullName>
    </submittedName>
</protein>
<dbReference type="InterPro" id="IPR000834">
    <property type="entry name" value="Peptidase_M14"/>
</dbReference>
<reference evidence="6 7" key="1">
    <citation type="submission" date="2020-06" db="EMBL/GenBank/DDBJ databases">
        <title>Sphingomonas hominis sp. nov., a member of the Sphingomonas, isolated from the hair of a 22-year-old girl.</title>
        <authorList>
            <person name="Zhang D.-F."/>
            <person name="Cui X.-W."/>
        </authorList>
    </citation>
    <scope>NUCLEOTIDE SEQUENCE [LARGE SCALE GENOMIC DNA]</scope>
    <source>
        <strain evidence="6 7">HHU CXW</strain>
    </source>
</reference>
<dbReference type="Gene3D" id="3.40.630.10">
    <property type="entry name" value="Zn peptidases"/>
    <property type="match status" value="1"/>
</dbReference>
<evidence type="ECO:0000256" key="2">
    <source>
        <dbReference type="ARBA" id="ARBA00005988"/>
    </source>
</evidence>
<gene>
    <name evidence="6" type="ORF">HRV97_05330</name>
</gene>
<name>A0ABX2JJE4_9SPHN</name>
<evidence type="ECO:0000256" key="3">
    <source>
        <dbReference type="PROSITE-ProRule" id="PRU01379"/>
    </source>
</evidence>
<dbReference type="SUPFAM" id="SSF53187">
    <property type="entry name" value="Zn-dependent exopeptidases"/>
    <property type="match status" value="1"/>
</dbReference>
<dbReference type="PANTHER" id="PTHR11705">
    <property type="entry name" value="PROTEASE FAMILY M14 CARBOXYPEPTIDASE A,B"/>
    <property type="match status" value="1"/>
</dbReference>
<comment type="caution">
    <text evidence="6">The sequence shown here is derived from an EMBL/GenBank/DDBJ whole genome shotgun (WGS) entry which is preliminary data.</text>
</comment>
<proteinExistence type="inferred from homology"/>
<evidence type="ECO:0000259" key="5">
    <source>
        <dbReference type="PROSITE" id="PS52035"/>
    </source>
</evidence>
<dbReference type="SMART" id="SM00631">
    <property type="entry name" value="Zn_pept"/>
    <property type="match status" value="1"/>
</dbReference>
<evidence type="ECO:0000256" key="4">
    <source>
        <dbReference type="SAM" id="MobiDB-lite"/>
    </source>
</evidence>
<dbReference type="RefSeq" id="WP_174192820.1">
    <property type="nucleotide sequence ID" value="NZ_JABULH010000002.1"/>
</dbReference>
<comment type="caution">
    <text evidence="3">Lacks conserved residue(s) required for the propagation of feature annotation.</text>
</comment>
<evidence type="ECO:0000313" key="6">
    <source>
        <dbReference type="EMBL" id="NTS64574.1"/>
    </source>
</evidence>
<dbReference type="EMBL" id="JABULH010000002">
    <property type="protein sequence ID" value="NTS64574.1"/>
    <property type="molecule type" value="Genomic_DNA"/>
</dbReference>
<comment type="cofactor">
    <cofactor evidence="1">
        <name>Zn(2+)</name>
        <dbReference type="ChEBI" id="CHEBI:29105"/>
    </cofactor>
</comment>
<feature type="domain" description="Peptidase M14" evidence="5">
    <location>
        <begin position="29"/>
        <end position="270"/>
    </location>
</feature>
<accession>A0ABX2JJE4</accession>
<dbReference type="Pfam" id="PF00246">
    <property type="entry name" value="Peptidase_M14"/>
    <property type="match status" value="1"/>
</dbReference>
<keyword evidence="7" id="KW-1185">Reference proteome</keyword>
<feature type="region of interest" description="Disordered" evidence="4">
    <location>
        <begin position="129"/>
        <end position="151"/>
    </location>
</feature>
<dbReference type="PROSITE" id="PS52035">
    <property type="entry name" value="PEPTIDASE_M14"/>
    <property type="match status" value="1"/>
</dbReference>
<evidence type="ECO:0000256" key="1">
    <source>
        <dbReference type="ARBA" id="ARBA00001947"/>
    </source>
</evidence>
<evidence type="ECO:0000313" key="7">
    <source>
        <dbReference type="Proteomes" id="UP000621447"/>
    </source>
</evidence>
<dbReference type="PANTHER" id="PTHR11705:SF145">
    <property type="entry name" value="PEPTIDASE M14 CARBOXYPEPTIDASE A DOMAIN-CONTAINING PROTEIN"/>
    <property type="match status" value="1"/>
</dbReference>
<dbReference type="CDD" id="cd06241">
    <property type="entry name" value="M14-like"/>
    <property type="match status" value="1"/>
</dbReference>